<proteinExistence type="predicted"/>
<organism evidence="1 2">
    <name type="scientific">Marinobacterium lutimaris</name>
    <dbReference type="NCBI Taxonomy" id="568106"/>
    <lineage>
        <taxon>Bacteria</taxon>
        <taxon>Pseudomonadati</taxon>
        <taxon>Pseudomonadota</taxon>
        <taxon>Gammaproteobacteria</taxon>
        <taxon>Oceanospirillales</taxon>
        <taxon>Oceanospirillaceae</taxon>
        <taxon>Marinobacterium</taxon>
    </lineage>
</organism>
<dbReference type="Proteomes" id="UP000236745">
    <property type="component" value="Unassembled WGS sequence"/>
</dbReference>
<dbReference type="RefSeq" id="WP_104002589.1">
    <property type="nucleotide sequence ID" value="NZ_FNVQ01000001.1"/>
</dbReference>
<name>A0A1H5YDP0_9GAMM</name>
<sequence>MALSDDYIESLFQGTNFGEQVNGSIAEKRKLLSKSLRNQLDGYWSGRTIYQIMVTGGFLHDAKSSEKKRLTQLGEAFLQESLPCS</sequence>
<accession>A0A1H5YDP0</accession>
<keyword evidence="2" id="KW-1185">Reference proteome</keyword>
<evidence type="ECO:0000313" key="2">
    <source>
        <dbReference type="Proteomes" id="UP000236745"/>
    </source>
</evidence>
<dbReference type="EMBL" id="FNVQ01000001">
    <property type="protein sequence ID" value="SEG21845.1"/>
    <property type="molecule type" value="Genomic_DNA"/>
</dbReference>
<gene>
    <name evidence="1" type="ORF">SAMN05444390_1011708</name>
</gene>
<protein>
    <submittedName>
        <fullName evidence="1">Uncharacterized protein</fullName>
    </submittedName>
</protein>
<dbReference type="OrthoDB" id="6198249at2"/>
<dbReference type="AlphaFoldDB" id="A0A1H5YDP0"/>
<evidence type="ECO:0000313" key="1">
    <source>
        <dbReference type="EMBL" id="SEG21845.1"/>
    </source>
</evidence>
<reference evidence="1 2" key="1">
    <citation type="submission" date="2016-10" db="EMBL/GenBank/DDBJ databases">
        <authorList>
            <person name="de Groot N.N."/>
        </authorList>
    </citation>
    <scope>NUCLEOTIDE SEQUENCE [LARGE SCALE GENOMIC DNA]</scope>
    <source>
        <strain evidence="1 2">DSM 22012</strain>
    </source>
</reference>